<evidence type="ECO:0000313" key="4">
    <source>
        <dbReference type="EMBL" id="TWI71030.1"/>
    </source>
</evidence>
<dbReference type="GO" id="GO:0070402">
    <property type="term" value="F:NADPH binding"/>
    <property type="evidence" value="ECO:0007669"/>
    <property type="project" value="TreeGrafter"/>
</dbReference>
<evidence type="ECO:0000256" key="1">
    <source>
        <dbReference type="ARBA" id="ARBA00022857"/>
    </source>
</evidence>
<evidence type="ECO:0000313" key="5">
    <source>
        <dbReference type="Proteomes" id="UP000316291"/>
    </source>
</evidence>
<feature type="domain" description="Enoyl reductase (ER)" evidence="3">
    <location>
        <begin position="18"/>
        <end position="373"/>
    </location>
</feature>
<evidence type="ECO:0000259" key="3">
    <source>
        <dbReference type="SMART" id="SM00829"/>
    </source>
</evidence>
<protein>
    <recommendedName>
        <fullName evidence="3">Enoyl reductase (ER) domain-containing protein</fullName>
    </recommendedName>
</protein>
<keyword evidence="5" id="KW-1185">Reference proteome</keyword>
<comment type="caution">
    <text evidence="4">The sequence shown here is derived from an EMBL/GenBank/DDBJ whole genome shotgun (WGS) entry which is preliminary data.</text>
</comment>
<dbReference type="InterPro" id="IPR036291">
    <property type="entry name" value="NAD(P)-bd_dom_sf"/>
</dbReference>
<dbReference type="AlphaFoldDB" id="A0A562RRR1"/>
<organism evidence="4 5">
    <name type="scientific">Bradyrhizobium huanghuaihaiense</name>
    <dbReference type="NCBI Taxonomy" id="990078"/>
    <lineage>
        <taxon>Bacteria</taxon>
        <taxon>Pseudomonadati</taxon>
        <taxon>Pseudomonadota</taxon>
        <taxon>Alphaproteobacteria</taxon>
        <taxon>Hyphomicrobiales</taxon>
        <taxon>Nitrobacteraceae</taxon>
        <taxon>Bradyrhizobium</taxon>
    </lineage>
</organism>
<keyword evidence="2" id="KW-0560">Oxidoreductase</keyword>
<sequence length="378" mass="40025">MSDGKTGLQLRSLIKKSGELEISLVDVPTPEPADDEVVVRVEAAPINPSDLGLLVGAADMSTAKASRTKDAPVITAKVPDGAMRAMGARLDQSLPVGNEGAGVVIKTGSSDAAKALMGKTVAMIGGAMYSQYRTMKVRDCQSLPEGTTAAEGASWFVNPLTALGMTETMRREGHKALVHTAAASNLGQMLNKICIADGIPLVNIVRSKEQAEILKKIGAKYVVDSSMPSFFDDLTAALVETGATIAFDAIGGGKLAGDILNCMEIAINKTAKEYSRYGSSVHKQVYVYGALDIRPIELPRGFGMAWGVGGWLLTPFLQKIGPADIGRLRQRVVNELKTTFASHYTKVVSLSEALDPANVAAYAKRATGEKFLINPNKS</sequence>
<dbReference type="PANTHER" id="PTHR48106">
    <property type="entry name" value="QUINONE OXIDOREDUCTASE PIG3-RELATED"/>
    <property type="match status" value="1"/>
</dbReference>
<dbReference type="OrthoDB" id="8629910at2"/>
<reference evidence="4 5" key="1">
    <citation type="journal article" date="2015" name="Stand. Genomic Sci.">
        <title>Genomic Encyclopedia of Bacterial and Archaeal Type Strains, Phase III: the genomes of soil and plant-associated and newly described type strains.</title>
        <authorList>
            <person name="Whitman W.B."/>
            <person name="Woyke T."/>
            <person name="Klenk H.P."/>
            <person name="Zhou Y."/>
            <person name="Lilburn T.G."/>
            <person name="Beck B.J."/>
            <person name="De Vos P."/>
            <person name="Vandamme P."/>
            <person name="Eisen J.A."/>
            <person name="Garrity G."/>
            <person name="Hugenholtz P."/>
            <person name="Kyrpides N.C."/>
        </authorList>
    </citation>
    <scope>NUCLEOTIDE SEQUENCE [LARGE SCALE GENOMIC DNA]</scope>
    <source>
        <strain evidence="4 5">CGMCC 1.10948</strain>
    </source>
</reference>
<dbReference type="EMBL" id="VLLA01000007">
    <property type="protein sequence ID" value="TWI71030.1"/>
    <property type="molecule type" value="Genomic_DNA"/>
</dbReference>
<accession>A0A562RRR1</accession>
<name>A0A562RRR1_9BRAD</name>
<dbReference type="InterPro" id="IPR020843">
    <property type="entry name" value="ER"/>
</dbReference>
<dbReference type="RefSeq" id="WP_018642249.1">
    <property type="nucleotide sequence ID" value="NZ_VLLA01000007.1"/>
</dbReference>
<evidence type="ECO:0000256" key="2">
    <source>
        <dbReference type="ARBA" id="ARBA00023002"/>
    </source>
</evidence>
<dbReference type="Gene3D" id="3.40.50.720">
    <property type="entry name" value="NAD(P)-binding Rossmann-like Domain"/>
    <property type="match status" value="1"/>
</dbReference>
<dbReference type="Proteomes" id="UP000316291">
    <property type="component" value="Unassembled WGS sequence"/>
</dbReference>
<dbReference type="PANTHER" id="PTHR48106:SF18">
    <property type="entry name" value="QUINONE OXIDOREDUCTASE PIG3"/>
    <property type="match status" value="1"/>
</dbReference>
<gene>
    <name evidence="4" type="ORF">IQ16_03444</name>
</gene>
<dbReference type="Gene3D" id="3.90.180.10">
    <property type="entry name" value="Medium-chain alcohol dehydrogenases, catalytic domain"/>
    <property type="match status" value="1"/>
</dbReference>
<dbReference type="InterPro" id="IPR011032">
    <property type="entry name" value="GroES-like_sf"/>
</dbReference>
<dbReference type="SUPFAM" id="SSF50129">
    <property type="entry name" value="GroES-like"/>
    <property type="match status" value="1"/>
</dbReference>
<proteinExistence type="predicted"/>
<dbReference type="FunFam" id="3.40.50.720:FF:001132">
    <property type="entry name" value="NADH oxidoreductase"/>
    <property type="match status" value="1"/>
</dbReference>
<keyword evidence="1" id="KW-0521">NADP</keyword>
<dbReference type="SUPFAM" id="SSF51735">
    <property type="entry name" value="NAD(P)-binding Rossmann-fold domains"/>
    <property type="match status" value="1"/>
</dbReference>
<dbReference type="SMART" id="SM00829">
    <property type="entry name" value="PKS_ER"/>
    <property type="match status" value="1"/>
</dbReference>
<dbReference type="GO" id="GO:0016651">
    <property type="term" value="F:oxidoreductase activity, acting on NAD(P)H"/>
    <property type="evidence" value="ECO:0007669"/>
    <property type="project" value="TreeGrafter"/>
</dbReference>
<dbReference type="CDD" id="cd08291">
    <property type="entry name" value="ETR_like_1"/>
    <property type="match status" value="1"/>
</dbReference>